<accession>A0A1H1L4L4</accession>
<protein>
    <submittedName>
        <fullName evidence="2">Uncharacterized protein</fullName>
    </submittedName>
</protein>
<feature type="region of interest" description="Disordered" evidence="1">
    <location>
        <begin position="1"/>
        <end position="39"/>
    </location>
</feature>
<organism evidence="2 3">
    <name type="scientific">Friedmanniella luteola</name>
    <dbReference type="NCBI Taxonomy" id="546871"/>
    <lineage>
        <taxon>Bacteria</taxon>
        <taxon>Bacillati</taxon>
        <taxon>Actinomycetota</taxon>
        <taxon>Actinomycetes</taxon>
        <taxon>Propionibacteriales</taxon>
        <taxon>Nocardioidaceae</taxon>
        <taxon>Friedmanniella</taxon>
    </lineage>
</organism>
<reference evidence="2 3" key="1">
    <citation type="submission" date="2016-10" db="EMBL/GenBank/DDBJ databases">
        <authorList>
            <person name="de Groot N.N."/>
        </authorList>
    </citation>
    <scope>NUCLEOTIDE SEQUENCE [LARGE SCALE GENOMIC DNA]</scope>
    <source>
        <strain evidence="2 3">DSM 21741</strain>
    </source>
</reference>
<gene>
    <name evidence="2" type="ORF">SAMN04488543_0074</name>
</gene>
<name>A0A1H1L4L4_9ACTN</name>
<dbReference type="AlphaFoldDB" id="A0A1H1L4L4"/>
<proteinExistence type="predicted"/>
<dbReference type="STRING" id="546871.SAMN04488543_0074"/>
<feature type="compositionally biased region" description="Basic and acidic residues" evidence="1">
    <location>
        <begin position="11"/>
        <end position="22"/>
    </location>
</feature>
<evidence type="ECO:0000313" key="3">
    <source>
        <dbReference type="Proteomes" id="UP000199092"/>
    </source>
</evidence>
<keyword evidence="3" id="KW-1185">Reference proteome</keyword>
<evidence type="ECO:0000256" key="1">
    <source>
        <dbReference type="SAM" id="MobiDB-lite"/>
    </source>
</evidence>
<evidence type="ECO:0000313" key="2">
    <source>
        <dbReference type="EMBL" id="SDR69433.1"/>
    </source>
</evidence>
<dbReference type="EMBL" id="LT629749">
    <property type="protein sequence ID" value="SDR69433.1"/>
    <property type="molecule type" value="Genomic_DNA"/>
</dbReference>
<dbReference type="Proteomes" id="UP000199092">
    <property type="component" value="Chromosome I"/>
</dbReference>
<sequence length="69" mass="7199">MSTRVGLQGRLEAENRTLRHQLEAQPPTGGGGRGARRRRGRGWTVLAAALVVLGPADHGDGGSQAEAVD</sequence>
<dbReference type="RefSeq" id="WP_091408552.1">
    <property type="nucleotide sequence ID" value="NZ_LT629749.1"/>
</dbReference>